<sequence>MKDYYIAIWIMKSEVQLNLDNEIDNHSFDVEETSHMKEVQLEVNLTDSVLVDKDRLEELEKAEDELEEFKND</sequence>
<dbReference type="EMBL" id="JAGGKX010000029">
    <property type="protein sequence ID" value="MBP1971628.1"/>
    <property type="molecule type" value="Genomic_DNA"/>
</dbReference>
<dbReference type="Proteomes" id="UP001519345">
    <property type="component" value="Unassembled WGS sequence"/>
</dbReference>
<comment type="caution">
    <text evidence="1">The sequence shown here is derived from an EMBL/GenBank/DDBJ whole genome shotgun (WGS) entry which is preliminary data.</text>
</comment>
<dbReference type="RefSeq" id="WP_209464647.1">
    <property type="nucleotide sequence ID" value="NZ_CP110224.1"/>
</dbReference>
<evidence type="ECO:0000313" key="1">
    <source>
        <dbReference type="EMBL" id="MBP1971628.1"/>
    </source>
</evidence>
<keyword evidence="2" id="KW-1185">Reference proteome</keyword>
<organism evidence="1 2">
    <name type="scientific">Virgibacillus natechei</name>
    <dbReference type="NCBI Taxonomy" id="1216297"/>
    <lineage>
        <taxon>Bacteria</taxon>
        <taxon>Bacillati</taxon>
        <taxon>Bacillota</taxon>
        <taxon>Bacilli</taxon>
        <taxon>Bacillales</taxon>
        <taxon>Bacillaceae</taxon>
        <taxon>Virgibacillus</taxon>
    </lineage>
</organism>
<protein>
    <submittedName>
        <fullName evidence="1">Uncharacterized protein</fullName>
    </submittedName>
</protein>
<name>A0ABS4IKY9_9BACI</name>
<gene>
    <name evidence="1" type="ORF">J2Z83_003779</name>
</gene>
<proteinExistence type="predicted"/>
<accession>A0ABS4IKY9</accession>
<reference evidence="1 2" key="1">
    <citation type="submission" date="2021-03" db="EMBL/GenBank/DDBJ databases">
        <title>Genomic Encyclopedia of Type Strains, Phase IV (KMG-IV): sequencing the most valuable type-strain genomes for metagenomic binning, comparative biology and taxonomic classification.</title>
        <authorList>
            <person name="Goeker M."/>
        </authorList>
    </citation>
    <scope>NUCLEOTIDE SEQUENCE [LARGE SCALE GENOMIC DNA]</scope>
    <source>
        <strain evidence="1 2">DSM 25609</strain>
    </source>
</reference>
<evidence type="ECO:0000313" key="2">
    <source>
        <dbReference type="Proteomes" id="UP001519345"/>
    </source>
</evidence>